<gene>
    <name evidence="1" type="ORF">Pan241w_09930</name>
</gene>
<evidence type="ECO:0000313" key="2">
    <source>
        <dbReference type="Proteomes" id="UP000317171"/>
    </source>
</evidence>
<evidence type="ECO:0000313" key="1">
    <source>
        <dbReference type="EMBL" id="QDT40934.1"/>
    </source>
</evidence>
<dbReference type="EMBL" id="CP036269">
    <property type="protein sequence ID" value="QDT40934.1"/>
    <property type="molecule type" value="Genomic_DNA"/>
</dbReference>
<reference evidence="1 2" key="1">
    <citation type="submission" date="2019-02" db="EMBL/GenBank/DDBJ databases">
        <title>Deep-cultivation of Planctomycetes and their phenomic and genomic characterization uncovers novel biology.</title>
        <authorList>
            <person name="Wiegand S."/>
            <person name="Jogler M."/>
            <person name="Boedeker C."/>
            <person name="Pinto D."/>
            <person name="Vollmers J."/>
            <person name="Rivas-Marin E."/>
            <person name="Kohn T."/>
            <person name="Peeters S.H."/>
            <person name="Heuer A."/>
            <person name="Rast P."/>
            <person name="Oberbeckmann S."/>
            <person name="Bunk B."/>
            <person name="Jeske O."/>
            <person name="Meyerdierks A."/>
            <person name="Storesund J.E."/>
            <person name="Kallscheuer N."/>
            <person name="Luecker S."/>
            <person name="Lage O.M."/>
            <person name="Pohl T."/>
            <person name="Merkel B.J."/>
            <person name="Hornburger P."/>
            <person name="Mueller R.-W."/>
            <person name="Bruemmer F."/>
            <person name="Labrenz M."/>
            <person name="Spormann A.M."/>
            <person name="Op den Camp H."/>
            <person name="Overmann J."/>
            <person name="Amann R."/>
            <person name="Jetten M.S.M."/>
            <person name="Mascher T."/>
            <person name="Medema M.H."/>
            <person name="Devos D.P."/>
            <person name="Kaster A.-K."/>
            <person name="Ovreas L."/>
            <person name="Rohde M."/>
            <person name="Galperin M.Y."/>
            <person name="Jogler C."/>
        </authorList>
    </citation>
    <scope>NUCLEOTIDE SEQUENCE [LARGE SCALE GENOMIC DNA]</scope>
    <source>
        <strain evidence="1 2">Pan241w</strain>
    </source>
</reference>
<name>A0A517RAL2_9PLAN</name>
<proteinExistence type="predicted"/>
<dbReference type="KEGG" id="gaz:Pan241w_09930"/>
<keyword evidence="2" id="KW-1185">Reference proteome</keyword>
<sequence>MLRSAFNFLSGPDSALRCRTITEVRMSTVLENRAETSGFDGADFLSGLEISPEPVVLTRARDVISAC</sequence>
<dbReference type="Proteomes" id="UP000317171">
    <property type="component" value="Chromosome"/>
</dbReference>
<dbReference type="AlphaFoldDB" id="A0A517RAL2"/>
<organism evidence="1 2">
    <name type="scientific">Gimesia alba</name>
    <dbReference type="NCBI Taxonomy" id="2527973"/>
    <lineage>
        <taxon>Bacteria</taxon>
        <taxon>Pseudomonadati</taxon>
        <taxon>Planctomycetota</taxon>
        <taxon>Planctomycetia</taxon>
        <taxon>Planctomycetales</taxon>
        <taxon>Planctomycetaceae</taxon>
        <taxon>Gimesia</taxon>
    </lineage>
</organism>
<accession>A0A517RAL2</accession>
<protein>
    <submittedName>
        <fullName evidence="1">Uncharacterized protein</fullName>
    </submittedName>
</protein>